<dbReference type="InterPro" id="IPR056884">
    <property type="entry name" value="NPHP3-like_N"/>
</dbReference>
<organism evidence="3 4">
    <name type="scientific">Metarhizium anisopliae BRIP 53293</name>
    <dbReference type="NCBI Taxonomy" id="1291518"/>
    <lineage>
        <taxon>Eukaryota</taxon>
        <taxon>Fungi</taxon>
        <taxon>Dikarya</taxon>
        <taxon>Ascomycota</taxon>
        <taxon>Pezizomycotina</taxon>
        <taxon>Sordariomycetes</taxon>
        <taxon>Hypocreomycetidae</taxon>
        <taxon>Hypocreales</taxon>
        <taxon>Clavicipitaceae</taxon>
        <taxon>Metarhizium</taxon>
    </lineage>
</organism>
<name>A0A0D9NQ21_METAN</name>
<accession>A0A0D9NQ21</accession>
<reference evidence="4" key="1">
    <citation type="journal article" date="2014" name="BMC Genomics">
        <title>The genome sequence of the biocontrol fungus Metarhizium anisopliae and comparative genomics of Metarhizium species.</title>
        <authorList>
            <person name="Pattemore J.A."/>
            <person name="Hane J.K."/>
            <person name="Williams A.H."/>
            <person name="Wilson B.A."/>
            <person name="Stodart B.J."/>
            <person name="Ash G.J."/>
        </authorList>
    </citation>
    <scope>NUCLEOTIDE SEQUENCE [LARGE SCALE GENOMIC DNA]</scope>
    <source>
        <strain evidence="4">BRIP 53293</strain>
    </source>
</reference>
<evidence type="ECO:0000313" key="4">
    <source>
        <dbReference type="Proteomes" id="UP000054544"/>
    </source>
</evidence>
<keyword evidence="1" id="KW-0677">Repeat</keyword>
<dbReference type="InterPro" id="IPR027417">
    <property type="entry name" value="P-loop_NTPase"/>
</dbReference>
<dbReference type="EMBL" id="KE384748">
    <property type="protein sequence ID" value="KJK76001.1"/>
    <property type="molecule type" value="Genomic_DNA"/>
</dbReference>
<dbReference type="Gene3D" id="3.40.50.300">
    <property type="entry name" value="P-loop containing nucleotide triphosphate hydrolases"/>
    <property type="match status" value="1"/>
</dbReference>
<dbReference type="PANTHER" id="PTHR10039:SF14">
    <property type="entry name" value="NACHT DOMAIN-CONTAINING PROTEIN"/>
    <property type="match status" value="1"/>
</dbReference>
<evidence type="ECO:0000313" key="3">
    <source>
        <dbReference type="EMBL" id="KJK76001.1"/>
    </source>
</evidence>
<dbReference type="Pfam" id="PF24883">
    <property type="entry name" value="NPHP3_N"/>
    <property type="match status" value="1"/>
</dbReference>
<feature type="domain" description="Nephrocystin 3-like N-terminal" evidence="2">
    <location>
        <begin position="118"/>
        <end position="288"/>
    </location>
</feature>
<evidence type="ECO:0000259" key="2">
    <source>
        <dbReference type="Pfam" id="PF24883"/>
    </source>
</evidence>
<dbReference type="Proteomes" id="UP000054544">
    <property type="component" value="Unassembled WGS sequence"/>
</dbReference>
<protein>
    <recommendedName>
        <fullName evidence="2">Nephrocystin 3-like N-terminal domain-containing protein</fullName>
    </recommendedName>
</protein>
<evidence type="ECO:0000256" key="1">
    <source>
        <dbReference type="ARBA" id="ARBA00022737"/>
    </source>
</evidence>
<dbReference type="AlphaFoldDB" id="A0A0D9NQ21"/>
<dbReference type="STRING" id="1291518.A0A0D9NQ21"/>
<dbReference type="PANTHER" id="PTHR10039">
    <property type="entry name" value="AMELOGENIN"/>
    <property type="match status" value="1"/>
</dbReference>
<gene>
    <name evidence="3" type="ORF">H634G_08758</name>
</gene>
<keyword evidence="4" id="KW-1185">Reference proteome</keyword>
<proteinExistence type="predicted"/>
<sequence>MKAVRYYHDNVLGQIFTAQEWDKLRQSVIDAENAFSKDWDTYKKVQAEKLWGKLMQSAKSNETQLRMMGETLEQFLSRQKNMDDESRDRECLRALFVLNPQDHMQNIENNKEKLCSDVCQWIFEHDKYVAFTEWNEGNMPTCRLLQIKAPAGMGKTMLLINIIRQHLHQPAALISSLAYFFCQSGKSNARSAAAVVRSLLWMLLIQQPHLVNDLRREFEICGEALLTDGLGWETISRFFKTTISREDVRPVCFLVDALDECEEGLDNLLQLISDSISSPKIMWLVSSRPEVSFEPSREKQQQQILQVLHISCQADLAERYIKHRLSKLCQSKLGCETYSGNIPQLVRQEIKMRKETNLLWLSFLFRTLDQTPGKQAINEIRRFPHNLRALYDSKLERIKKLDQERKQACLEILMAVSLVYSLPIHLDTLAIVLGYDENHNLYKYVEKCNSFLVRTYSHEQDEHEINIIHNTAREWLEGNRGELLSEKMQGHADIAKNSVKAMSRLKAIDIERWNTSDIMRWTSESNGIDPPLCYGVPYSIQYSGLFWLYHLRDAMKTNPENVKELCDIGLGFSREYSSQWLCWLKLLSRDLWVRGSSNVRQSPLGKALDSMNKFSKVLQASEPYLEARRPIEVVQIYTAEFQAGINTLIQEFPFDACFVLAGKRFEFEERTAPELPLPPKISVCATIRRSIDIAFLEEYTSGYWWVIRAASFNPAFYGGKH</sequence>
<dbReference type="OrthoDB" id="10323627at2759"/>